<dbReference type="GO" id="GO:0030833">
    <property type="term" value="P:regulation of actin filament polymerization"/>
    <property type="evidence" value="ECO:0007669"/>
    <property type="project" value="InterPro"/>
</dbReference>
<accession>A0A814HR76</accession>
<comment type="subcellular location">
    <subcellularLocation>
        <location evidence="1 6">Cytoplasm</location>
        <location evidence="1 6">Cytoskeleton</location>
    </subcellularLocation>
</comment>
<dbReference type="GO" id="GO:0003779">
    <property type="term" value="F:actin binding"/>
    <property type="evidence" value="ECO:0007669"/>
    <property type="project" value="UniProtKB-KW"/>
</dbReference>
<dbReference type="EMBL" id="CAJNOL010000557">
    <property type="protein sequence ID" value="CAF1114946.1"/>
    <property type="molecule type" value="Genomic_DNA"/>
</dbReference>
<evidence type="ECO:0000313" key="7">
    <source>
        <dbReference type="EMBL" id="CAF1013403.1"/>
    </source>
</evidence>
<dbReference type="Proteomes" id="UP000663854">
    <property type="component" value="Unassembled WGS sequence"/>
</dbReference>
<evidence type="ECO:0000256" key="1">
    <source>
        <dbReference type="ARBA" id="ARBA00004245"/>
    </source>
</evidence>
<dbReference type="Gene3D" id="1.10.1760.10">
    <property type="entry name" value="Actin-related protein 2/3 complex subunit 3"/>
    <property type="match status" value="1"/>
</dbReference>
<dbReference type="InterPro" id="IPR036753">
    <property type="entry name" value="ARPC3_sf"/>
</dbReference>
<gene>
    <name evidence="9" type="ORF">JXQ802_LOCUS19897</name>
    <name evidence="10" type="ORF">JXQ802_LOCUS20206</name>
    <name evidence="7" type="ORF">PYM288_LOCUS15228</name>
    <name evidence="8" type="ORF">PYM288_LOCUS15266</name>
</gene>
<comment type="subunit">
    <text evidence="6">Component of the Arp2/3 complex.</text>
</comment>
<dbReference type="GO" id="GO:0034314">
    <property type="term" value="P:Arp2/3 complex-mediated actin nucleation"/>
    <property type="evidence" value="ECO:0007669"/>
    <property type="project" value="UniProtKB-UniRule"/>
</dbReference>
<evidence type="ECO:0000256" key="3">
    <source>
        <dbReference type="ARBA" id="ARBA00022490"/>
    </source>
</evidence>
<dbReference type="SUPFAM" id="SSF69060">
    <property type="entry name" value="Arp2/3 complex 21 kDa subunit ARPC3"/>
    <property type="match status" value="1"/>
</dbReference>
<dbReference type="InterPro" id="IPR007204">
    <property type="entry name" value="ARPC3"/>
</dbReference>
<keyword evidence="12" id="KW-1185">Reference proteome</keyword>
<dbReference type="PIRSF" id="PIRSF016315">
    <property type="entry name" value="ARP2/3_P21-Arc"/>
    <property type="match status" value="1"/>
</dbReference>
<evidence type="ECO:0000256" key="2">
    <source>
        <dbReference type="ARBA" id="ARBA00010856"/>
    </source>
</evidence>
<dbReference type="AlphaFoldDB" id="A0A814HR76"/>
<dbReference type="Proteomes" id="UP000663870">
    <property type="component" value="Unassembled WGS sequence"/>
</dbReference>
<keyword evidence="4 6" id="KW-0009">Actin-binding</keyword>
<sequence length="178" mass="20785">MAYHSSFANSKFRLGNMALLPIRTRYSGPAPTETSTDNEDIIDEAIKFFRANIFFRNYDIKHDADRTLIYLTLYITECLRRLQKCQSRIQAQKELTALAISTFPIPGDSDFPLNGMFTKPAPDEVDKMKQYLEQLRKECSDRMVEHVIDSETDKPSKWWLCFVRRRFMDKSLLNIGTL</sequence>
<evidence type="ECO:0000313" key="9">
    <source>
        <dbReference type="EMBL" id="CAF1114946.1"/>
    </source>
</evidence>
<dbReference type="EMBL" id="CAJNOH010000359">
    <property type="protein sequence ID" value="CAF1013403.1"/>
    <property type="molecule type" value="Genomic_DNA"/>
</dbReference>
<name>A0A814HR76_9BILA</name>
<evidence type="ECO:0000256" key="5">
    <source>
        <dbReference type="ARBA" id="ARBA00023212"/>
    </source>
</evidence>
<evidence type="ECO:0000256" key="6">
    <source>
        <dbReference type="PIRNR" id="PIRNR016315"/>
    </source>
</evidence>
<dbReference type="Pfam" id="PF04062">
    <property type="entry name" value="P21-Arc"/>
    <property type="match status" value="1"/>
</dbReference>
<proteinExistence type="inferred from homology"/>
<dbReference type="GO" id="GO:0005885">
    <property type="term" value="C:Arp2/3 protein complex"/>
    <property type="evidence" value="ECO:0007669"/>
    <property type="project" value="UniProtKB-UniRule"/>
</dbReference>
<dbReference type="EMBL" id="CAJNOL010000572">
    <property type="protein sequence ID" value="CAF1121063.1"/>
    <property type="molecule type" value="Genomic_DNA"/>
</dbReference>
<organism evidence="7 11">
    <name type="scientific">Rotaria sordida</name>
    <dbReference type="NCBI Taxonomy" id="392033"/>
    <lineage>
        <taxon>Eukaryota</taxon>
        <taxon>Metazoa</taxon>
        <taxon>Spiralia</taxon>
        <taxon>Gnathifera</taxon>
        <taxon>Rotifera</taxon>
        <taxon>Eurotatoria</taxon>
        <taxon>Bdelloidea</taxon>
        <taxon>Philodinida</taxon>
        <taxon>Philodinidae</taxon>
        <taxon>Rotaria</taxon>
    </lineage>
</organism>
<evidence type="ECO:0000313" key="12">
    <source>
        <dbReference type="Proteomes" id="UP000663870"/>
    </source>
</evidence>
<dbReference type="EMBL" id="CAJNOH010000361">
    <property type="protein sequence ID" value="CAF1014123.1"/>
    <property type="molecule type" value="Genomic_DNA"/>
</dbReference>
<keyword evidence="3 6" id="KW-0963">Cytoplasm</keyword>
<keyword evidence="5 6" id="KW-0206">Cytoskeleton</keyword>
<reference evidence="7" key="1">
    <citation type="submission" date="2021-02" db="EMBL/GenBank/DDBJ databases">
        <authorList>
            <person name="Nowell W R."/>
        </authorList>
    </citation>
    <scope>NUCLEOTIDE SEQUENCE</scope>
</reference>
<protein>
    <recommendedName>
        <fullName evidence="6">Actin-related protein 2/3 complex subunit 3</fullName>
    </recommendedName>
</protein>
<evidence type="ECO:0000313" key="10">
    <source>
        <dbReference type="EMBL" id="CAF1121063.1"/>
    </source>
</evidence>
<evidence type="ECO:0000313" key="11">
    <source>
        <dbReference type="Proteomes" id="UP000663854"/>
    </source>
</evidence>
<comment type="caution">
    <text evidence="7">The sequence shown here is derived from an EMBL/GenBank/DDBJ whole genome shotgun (WGS) entry which is preliminary data.</text>
</comment>
<evidence type="ECO:0000256" key="4">
    <source>
        <dbReference type="ARBA" id="ARBA00023203"/>
    </source>
</evidence>
<dbReference type="PANTHER" id="PTHR12391">
    <property type="entry name" value="ARP2/3 COMPLEX 21 KD SUBUNIT"/>
    <property type="match status" value="1"/>
</dbReference>
<evidence type="ECO:0000313" key="8">
    <source>
        <dbReference type="EMBL" id="CAF1014123.1"/>
    </source>
</evidence>
<comment type="function">
    <text evidence="6">Functions as component of the Arp2/3 complex which is involved in regulation of actin polymerization and together with an activating nucleation-promoting factor (NPF) mediates the formation of branched actin networks.</text>
</comment>
<comment type="similarity">
    <text evidence="2 6">Belongs to the ARPC3 family.</text>
</comment>